<evidence type="ECO:0000256" key="7">
    <source>
        <dbReference type="ARBA" id="ARBA00022927"/>
    </source>
</evidence>
<dbReference type="GO" id="GO:0005783">
    <property type="term" value="C:endoplasmic reticulum"/>
    <property type="evidence" value="ECO:0000318"/>
    <property type="project" value="GO_Central"/>
</dbReference>
<protein>
    <recommendedName>
        <fullName evidence="13">Synaptobrevin</fullName>
    </recommendedName>
</protein>
<dbReference type="InterPro" id="IPR019150">
    <property type="entry name" value="Vesicle_transport_protein_Use1"/>
</dbReference>
<evidence type="ECO:0000256" key="10">
    <source>
        <dbReference type="SAM" id="MobiDB-lite"/>
    </source>
</evidence>
<dbReference type="GO" id="GO:0006890">
    <property type="term" value="P:retrograde vesicle-mediated transport, Golgi to endoplasmic reticulum"/>
    <property type="evidence" value="ECO:0000318"/>
    <property type="project" value="GO_Central"/>
</dbReference>
<evidence type="ECO:0008006" key="13">
    <source>
        <dbReference type="Google" id="ProtNLM"/>
    </source>
</evidence>
<evidence type="ECO:0000256" key="6">
    <source>
        <dbReference type="ARBA" id="ARBA00022892"/>
    </source>
</evidence>
<keyword evidence="9" id="KW-0472">Membrane</keyword>
<feature type="compositionally biased region" description="Acidic residues" evidence="10">
    <location>
        <begin position="104"/>
        <end position="117"/>
    </location>
</feature>
<dbReference type="KEGG" id="ssl:SS1G_12345"/>
<gene>
    <name evidence="11" type="ORF">SS1G_12345</name>
</gene>
<name>A7F347_SCLS1</name>
<comment type="similarity">
    <text evidence="2">Belongs to the USE1 family.</text>
</comment>
<sequence>MARLNTVPIPSRDPTATNLERILVRLQKIILSPDTSAGSQSYAEWVKTGANLEYARDLLVHVEQDAQNIKVLARKQEIQADLVRKRHMIQRLGERLEELSELASYEEEGEDSSEGEDLLAHDQDTPSETTDETTNNHEERSTHSPIDYTPSTTQVGHAPPPLQTQSSQQPELSTLRSRNPRAELFETASNKAYTTSASTSQVAPTAATETLLTHHRTEQEDLTNSLLSMAQELRARSHTFASTLATDASVLDSAVAGINKNEIGLEAASRRMGYLRSMTEGKGWWGRMMMYAWIAGLAILAEGKGKRGDLKGMGWLYFGEMVHIWAFGEAKFMMVLCYGGGEEKQSNVVLHVNLLM</sequence>
<dbReference type="OMA" id="YAWIFGL"/>
<feature type="compositionally biased region" description="Polar residues" evidence="10">
    <location>
        <begin position="187"/>
        <end position="206"/>
    </location>
</feature>
<evidence type="ECO:0000256" key="5">
    <source>
        <dbReference type="ARBA" id="ARBA00022824"/>
    </source>
</evidence>
<keyword evidence="12" id="KW-1185">Reference proteome</keyword>
<dbReference type="GO" id="GO:0005789">
    <property type="term" value="C:endoplasmic reticulum membrane"/>
    <property type="evidence" value="ECO:0007669"/>
    <property type="project" value="UniProtKB-SubCell"/>
</dbReference>
<dbReference type="HOGENOM" id="CLU_027976_0_0_1"/>
<dbReference type="PANTHER" id="PTHR13050">
    <property type="entry name" value="USE1-LIKE PROTEIN"/>
    <property type="match status" value="1"/>
</dbReference>
<evidence type="ECO:0000313" key="12">
    <source>
        <dbReference type="Proteomes" id="UP000001312"/>
    </source>
</evidence>
<proteinExistence type="inferred from homology"/>
<dbReference type="EMBL" id="CH476639">
    <property type="protein sequence ID" value="EDN96139.1"/>
    <property type="molecule type" value="Genomic_DNA"/>
</dbReference>
<dbReference type="PANTHER" id="PTHR13050:SF7">
    <property type="entry name" value="VESICLE TRANSPORT PROTEIN USE1"/>
    <property type="match status" value="1"/>
</dbReference>
<dbReference type="GO" id="GO:0031201">
    <property type="term" value="C:SNARE complex"/>
    <property type="evidence" value="ECO:0000318"/>
    <property type="project" value="GO_Central"/>
</dbReference>
<accession>A7F347</accession>
<keyword evidence="6" id="KW-0931">ER-Golgi transport</keyword>
<dbReference type="STRING" id="665079.A7F347"/>
<keyword evidence="3" id="KW-0813">Transport</keyword>
<evidence type="ECO:0000256" key="8">
    <source>
        <dbReference type="ARBA" id="ARBA00022989"/>
    </source>
</evidence>
<evidence type="ECO:0000256" key="4">
    <source>
        <dbReference type="ARBA" id="ARBA00022692"/>
    </source>
</evidence>
<dbReference type="GeneID" id="5483185"/>
<dbReference type="InParanoid" id="A7F347"/>
<evidence type="ECO:0000256" key="2">
    <source>
        <dbReference type="ARBA" id="ARBA00007891"/>
    </source>
</evidence>
<evidence type="ECO:0000256" key="9">
    <source>
        <dbReference type="ARBA" id="ARBA00023136"/>
    </source>
</evidence>
<evidence type="ECO:0000313" key="11">
    <source>
        <dbReference type="EMBL" id="EDN96139.1"/>
    </source>
</evidence>
<dbReference type="eggNOG" id="ENOG502SCD1">
    <property type="taxonomic scope" value="Eukaryota"/>
</dbReference>
<evidence type="ECO:0000256" key="1">
    <source>
        <dbReference type="ARBA" id="ARBA00004163"/>
    </source>
</evidence>
<organism evidence="11 12">
    <name type="scientific">Sclerotinia sclerotiorum (strain ATCC 18683 / 1980 / Ss-1)</name>
    <name type="common">White mold</name>
    <name type="synonym">Whetzelinia sclerotiorum</name>
    <dbReference type="NCBI Taxonomy" id="665079"/>
    <lineage>
        <taxon>Eukaryota</taxon>
        <taxon>Fungi</taxon>
        <taxon>Dikarya</taxon>
        <taxon>Ascomycota</taxon>
        <taxon>Pezizomycotina</taxon>
        <taxon>Leotiomycetes</taxon>
        <taxon>Helotiales</taxon>
        <taxon>Sclerotiniaceae</taxon>
        <taxon>Sclerotinia</taxon>
    </lineage>
</organism>
<dbReference type="AlphaFoldDB" id="A7F347"/>
<dbReference type="RefSeq" id="XP_001587315.1">
    <property type="nucleotide sequence ID" value="XM_001587265.1"/>
</dbReference>
<keyword evidence="8" id="KW-1133">Transmembrane helix</keyword>
<keyword evidence="4" id="KW-0812">Transmembrane</keyword>
<dbReference type="GO" id="GO:0005484">
    <property type="term" value="F:SNAP receptor activity"/>
    <property type="evidence" value="ECO:0000318"/>
    <property type="project" value="GO_Central"/>
</dbReference>
<dbReference type="GO" id="GO:0015031">
    <property type="term" value="P:protein transport"/>
    <property type="evidence" value="ECO:0007669"/>
    <property type="project" value="UniProtKB-KW"/>
</dbReference>
<feature type="region of interest" description="Disordered" evidence="10">
    <location>
        <begin position="100"/>
        <end position="206"/>
    </location>
</feature>
<comment type="subcellular location">
    <subcellularLocation>
        <location evidence="1">Endoplasmic reticulum membrane</location>
        <topology evidence="1">Single-pass type IV membrane protein</topology>
    </subcellularLocation>
</comment>
<reference evidence="12" key="1">
    <citation type="journal article" date="2011" name="PLoS Genet.">
        <title>Genomic analysis of the necrotrophic fungal pathogens Sclerotinia sclerotiorum and Botrytis cinerea.</title>
        <authorList>
            <person name="Amselem J."/>
            <person name="Cuomo C.A."/>
            <person name="van Kan J.A."/>
            <person name="Viaud M."/>
            <person name="Benito E.P."/>
            <person name="Couloux A."/>
            <person name="Coutinho P.M."/>
            <person name="de Vries R.P."/>
            <person name="Dyer P.S."/>
            <person name="Fillinger S."/>
            <person name="Fournier E."/>
            <person name="Gout L."/>
            <person name="Hahn M."/>
            <person name="Kohn L."/>
            <person name="Lapalu N."/>
            <person name="Plummer K.M."/>
            <person name="Pradier J.M."/>
            <person name="Quevillon E."/>
            <person name="Sharon A."/>
            <person name="Simon A."/>
            <person name="ten Have A."/>
            <person name="Tudzynski B."/>
            <person name="Tudzynski P."/>
            <person name="Wincker P."/>
            <person name="Andrew M."/>
            <person name="Anthouard V."/>
            <person name="Beever R.E."/>
            <person name="Beffa R."/>
            <person name="Benoit I."/>
            <person name="Bouzid O."/>
            <person name="Brault B."/>
            <person name="Chen Z."/>
            <person name="Choquer M."/>
            <person name="Collemare J."/>
            <person name="Cotton P."/>
            <person name="Danchin E.G."/>
            <person name="Da Silva C."/>
            <person name="Gautier A."/>
            <person name="Giraud C."/>
            <person name="Giraud T."/>
            <person name="Gonzalez C."/>
            <person name="Grossetete S."/>
            <person name="Guldener U."/>
            <person name="Henrissat B."/>
            <person name="Howlett B.J."/>
            <person name="Kodira C."/>
            <person name="Kretschmer M."/>
            <person name="Lappartient A."/>
            <person name="Leroch M."/>
            <person name="Levis C."/>
            <person name="Mauceli E."/>
            <person name="Neuveglise C."/>
            <person name="Oeser B."/>
            <person name="Pearson M."/>
            <person name="Poulain J."/>
            <person name="Poussereau N."/>
            <person name="Quesneville H."/>
            <person name="Rascle C."/>
            <person name="Schumacher J."/>
            <person name="Segurens B."/>
            <person name="Sexton A."/>
            <person name="Silva E."/>
            <person name="Sirven C."/>
            <person name="Soanes D.M."/>
            <person name="Talbot N.J."/>
            <person name="Templeton M."/>
            <person name="Yandava C."/>
            <person name="Yarden O."/>
            <person name="Zeng Q."/>
            <person name="Rollins J.A."/>
            <person name="Lebrun M.H."/>
            <person name="Dickman M."/>
        </authorList>
    </citation>
    <scope>NUCLEOTIDE SEQUENCE [LARGE SCALE GENOMIC DNA]</scope>
    <source>
        <strain evidence="12">ATCC 18683 / 1980 / Ss-1</strain>
    </source>
</reference>
<keyword evidence="5" id="KW-0256">Endoplasmic reticulum</keyword>
<feature type="compositionally biased region" description="Low complexity" evidence="10">
    <location>
        <begin position="163"/>
        <end position="175"/>
    </location>
</feature>
<keyword evidence="7" id="KW-0653">Protein transport</keyword>
<dbReference type="Pfam" id="PF09753">
    <property type="entry name" value="Use1"/>
    <property type="match status" value="1"/>
</dbReference>
<evidence type="ECO:0000256" key="3">
    <source>
        <dbReference type="ARBA" id="ARBA00022448"/>
    </source>
</evidence>
<dbReference type="Proteomes" id="UP000001312">
    <property type="component" value="Unassembled WGS sequence"/>
</dbReference>